<dbReference type="PANTHER" id="PTHR22975:SF9">
    <property type="entry name" value="ECHINUS SPLICE FORM 3"/>
    <property type="match status" value="1"/>
</dbReference>
<dbReference type="EMBL" id="JBAMMX010000012">
    <property type="protein sequence ID" value="KAK6930224.1"/>
    <property type="molecule type" value="Genomic_DNA"/>
</dbReference>
<reference evidence="5 6" key="1">
    <citation type="submission" date="2023-12" db="EMBL/GenBank/DDBJ databases">
        <title>A high-quality genome assembly for Dillenia turbinata (Dilleniales).</title>
        <authorList>
            <person name="Chanderbali A."/>
        </authorList>
    </citation>
    <scope>NUCLEOTIDE SEQUENCE [LARGE SCALE GENOMIC DNA]</scope>
    <source>
        <strain evidence="5">LSX21</strain>
        <tissue evidence="5">Leaf</tissue>
    </source>
</reference>
<dbReference type="Proteomes" id="UP001370490">
    <property type="component" value="Unassembled WGS sequence"/>
</dbReference>
<name>A0AAN8Z847_9MAGN</name>
<dbReference type="PANTHER" id="PTHR22975">
    <property type="entry name" value="UBIQUITIN SPECIFIC PROTEINASE"/>
    <property type="match status" value="1"/>
</dbReference>
<evidence type="ECO:0000313" key="6">
    <source>
        <dbReference type="Proteomes" id="UP001370490"/>
    </source>
</evidence>
<evidence type="ECO:0000313" key="5">
    <source>
        <dbReference type="EMBL" id="KAK6930224.1"/>
    </source>
</evidence>
<feature type="compositionally biased region" description="Acidic residues" evidence="3">
    <location>
        <begin position="85"/>
        <end position="94"/>
    </location>
</feature>
<dbReference type="SMART" id="SM00355">
    <property type="entry name" value="ZnF_C2H2"/>
    <property type="match status" value="3"/>
</dbReference>
<keyword evidence="2" id="KW-0378">Hydrolase</keyword>
<feature type="region of interest" description="Disordered" evidence="3">
    <location>
        <begin position="771"/>
        <end position="802"/>
    </location>
</feature>
<evidence type="ECO:0000256" key="2">
    <source>
        <dbReference type="ARBA" id="ARBA00022801"/>
    </source>
</evidence>
<feature type="compositionally biased region" description="Basic and acidic residues" evidence="3">
    <location>
        <begin position="642"/>
        <end position="653"/>
    </location>
</feature>
<dbReference type="PROSITE" id="PS00028">
    <property type="entry name" value="ZINC_FINGER_C2H2_1"/>
    <property type="match status" value="1"/>
</dbReference>
<dbReference type="GO" id="GO:0016787">
    <property type="term" value="F:hydrolase activity"/>
    <property type="evidence" value="ECO:0007669"/>
    <property type="project" value="UniProtKB-KW"/>
</dbReference>
<keyword evidence="6" id="KW-1185">Reference proteome</keyword>
<proteinExistence type="predicted"/>
<organism evidence="5 6">
    <name type="scientific">Dillenia turbinata</name>
    <dbReference type="NCBI Taxonomy" id="194707"/>
    <lineage>
        <taxon>Eukaryota</taxon>
        <taxon>Viridiplantae</taxon>
        <taxon>Streptophyta</taxon>
        <taxon>Embryophyta</taxon>
        <taxon>Tracheophyta</taxon>
        <taxon>Spermatophyta</taxon>
        <taxon>Magnoliopsida</taxon>
        <taxon>eudicotyledons</taxon>
        <taxon>Gunneridae</taxon>
        <taxon>Pentapetalae</taxon>
        <taxon>Dilleniales</taxon>
        <taxon>Dilleniaceae</taxon>
        <taxon>Dillenia</taxon>
    </lineage>
</organism>
<sequence length="2033" mass="234068">MDFLHSVYRILLKRAFNGEEAKANEGRVKNPIHMSFAVCLLGELQCELSSLRLDLEEAVHRPESGSLAENPVVEDLQLTDPSSENQEDDDDDEDATVKEQYAALSSGVISFLDKKSKIRTYWDSMSSHQKWELLKVKIADLVTHCRSFEDFWITMMLSEAAAFGKEKKTWNHYQCCRCKSKILDAELYQQHLMNMHMRKLRDEHQLVVPLKANSKWTDLLEKGCLWEPMNASAFADHVKKDLPLTVEHVDYFTVDDSECKMLLDSIHHMFTHLLQHRCLAESHVEWVMNTTLRRLQAVIPESQLTIHSFDQSPAAICFLEAPELRNMLAFLQELETACGLFKKSENRTYGVLGHRQVKEKIAFSADLSCLVFDERLLLGNLSSRNYDDAEAHDGSAPTITNDSGHDNVVLEDSGFLDLLCRQFLPLPLLLLKQSLEDKQVKSQMIFKVIEETFVQVQDLCEKMHKHFFKSQAVEDRGRMQYPYQDETSEWEIIFQLHKNNAMILRGLSLMQELMQMLVSIAACDYRLFMQPIIYNFIQAQLEKMVDKAEAEGSELTELECDDKKGTDNVDQLHSEQGAGEALLFRQTRSKIQSLGYIHRPGIAKPEDWISPWPSSLVPEESSTGLLCTKKSFSSPKLRRKRDNQEMGPKKEKSSPTTSQPSPTPPPPPHSSSSEIEERESKDVPVAFSLCQLAITRYINGQHKQALGFLNHLSERYPNMGFLRCVHGILSKLAQGHVKDPPHWSYAVCLLGQLQYELSNLRLELEDAVHRPESGSLAENAEVEDLQSTDPTSENQEDDDDDENAIVEEQNTSVSSRFKSFLDKRNKIRAYCCSIRSNKMWELLRVKIADLVTHCRSLEDFSITLMLSDAIAFGKEKKTWKYYLCCRCKRKILDAEVYVQHFIHVHLRKMMSKHQKVVPLEVDPDWADMVEEGCMWKPMSVSAFLNHLKKDLPLTIDHICDFIVYDSERKMLLDLIHHKFRYFLRRRSLAEIHSDWVMEYTLEKLQSVIPESQLKSNGLHRSPAAICFLEAEDLKIIVAYLRELDSACQVYSKSESRMATYGLGQDQVKEKIGFSGDLSCLFLDERLLQGKLALQNYNDAEAHDGSAPTITDDRQHNDALEVSSFLDLLCLQHLPLNLIVLKQSIEDRERKAQEILESIEETFDQVQNLCEKMHRHSLNDQAVEDSCSMQDPSQVDNSILQMVFQVNLLVPLHKNNMMIRRGLALIQELVHFLVLIAECDYRSIVQPLLYNFIQVQLENMVDKVEAGEVELEELEYDDKKGRVQEGQIHVLEMRTKRLPLTHMVDFHVLPSSSFEGLMLLQKCRPTYSIEGKWTSCMKPQEFGKRNWNPSSLSGTELLVPGIKLSLPWILGMTDADIFLLERRKKDNQVMGPKAQPSPPPPPCSSSSEQETIRKEREIDDVSEAFSQCRRSIMMFINGDHTQALKLLKRLCQRYANMGFLHCVKRILSQLADGHDENINIPHFSKAFCLLGGLPYEMSNLGLDSEDEVDRPERGSSAENPEEEELQFTDPSSENQEDDDDEDAAIEEQYSAVSSRVMSFLDKKNRLREYWFPLSSHQMWEFLRVKIADLVTHCRSFEDIWITTMLSEAIAFGKERKTWKYYQCCRCKRKFLDAELYEKHLINAHLRQFMSKHEVLMPPQVNSDWAANLEDGCLWQPMNATAFADHLEKDLPLTVEDVDRFILDDPERESLLDSIHQMFRRLLKRRCLAEGHARWIMETTVRHLKSVIPESHLKFHELDQSPSAFGFLEAKELRILLSFLENLDSACEIYEKSQGRTTFEVLSHRQVKEKIGFSRNLSYLVFDERLLLGSLTFWNYPNAEAHDGSAPIITDDCPGIVLRGFSIFLDLLCKQHLPLHLLLLKQSIEDKESKAKVIFKVIEEIYNQVKNLCETMSKHFLNDQVVVVSTTMQEPTPALADTAEGLMMLQLHKDSAMILRGLAIIQDLVKSLVSIAERDYRLIMRPLIYNFIQVRLENMVDRTEAGGTKSAELEHDNKKETDNMGNQKKQTKHKTKKNK</sequence>
<feature type="compositionally biased region" description="Basic residues" evidence="3">
    <location>
        <begin position="2023"/>
        <end position="2033"/>
    </location>
</feature>
<feature type="domain" description="C2H2-type" evidence="4">
    <location>
        <begin position="1622"/>
        <end position="1643"/>
    </location>
</feature>
<feature type="region of interest" description="Disordered" evidence="3">
    <location>
        <begin position="1500"/>
        <end position="1541"/>
    </location>
</feature>
<evidence type="ECO:0000256" key="1">
    <source>
        <dbReference type="ARBA" id="ARBA00022786"/>
    </source>
</evidence>
<feature type="region of interest" description="Disordered" evidence="3">
    <location>
        <begin position="1999"/>
        <end position="2033"/>
    </location>
</feature>
<feature type="region of interest" description="Disordered" evidence="3">
    <location>
        <begin position="62"/>
        <end position="94"/>
    </location>
</feature>
<dbReference type="Pfam" id="PF04780">
    <property type="entry name" value="DUF629"/>
    <property type="match status" value="3"/>
</dbReference>
<feature type="region of interest" description="Disordered" evidence="3">
    <location>
        <begin position="1387"/>
        <end position="1415"/>
    </location>
</feature>
<comment type="caution">
    <text evidence="5">The sequence shown here is derived from an EMBL/GenBank/DDBJ whole genome shotgun (WGS) entry which is preliminary data.</text>
</comment>
<dbReference type="InterPro" id="IPR013087">
    <property type="entry name" value="Znf_C2H2_type"/>
</dbReference>
<evidence type="ECO:0000256" key="3">
    <source>
        <dbReference type="SAM" id="MobiDB-lite"/>
    </source>
</evidence>
<dbReference type="InterPro" id="IPR052398">
    <property type="entry name" value="Ubiquitin_hydrolase_53/54"/>
</dbReference>
<dbReference type="InterPro" id="IPR006865">
    <property type="entry name" value="DUF629"/>
</dbReference>
<feature type="region of interest" description="Disordered" evidence="3">
    <location>
        <begin position="633"/>
        <end position="678"/>
    </location>
</feature>
<keyword evidence="1" id="KW-0833">Ubl conjugation pathway</keyword>
<gene>
    <name evidence="5" type="ORF">RJ641_004318</name>
</gene>
<feature type="compositionally biased region" description="Basic and acidic residues" evidence="3">
    <location>
        <begin position="2005"/>
        <end position="2016"/>
    </location>
</feature>
<evidence type="ECO:0000259" key="4">
    <source>
        <dbReference type="PROSITE" id="PS00028"/>
    </source>
</evidence>
<accession>A0AAN8Z847</accession>
<protein>
    <recommendedName>
        <fullName evidence="4">C2H2-type domain-containing protein</fullName>
    </recommendedName>
</protein>